<proteinExistence type="inferred from homology"/>
<dbReference type="InterPro" id="IPR005650">
    <property type="entry name" value="BlaI_family"/>
</dbReference>
<accession>A0ABV2BQ48</accession>
<reference evidence="5 6" key="1">
    <citation type="submission" date="2024-06" db="EMBL/GenBank/DDBJ databases">
        <authorList>
            <person name="Li F."/>
        </authorList>
    </citation>
    <scope>NUCLEOTIDE SEQUENCE [LARGE SCALE GENOMIC DNA]</scope>
    <source>
        <strain evidence="5 6">GXAS 311</strain>
    </source>
</reference>
<dbReference type="RefSeq" id="WP_353873259.1">
    <property type="nucleotide sequence ID" value="NZ_JBEVCJ010000001.1"/>
</dbReference>
<evidence type="ECO:0000256" key="1">
    <source>
        <dbReference type="ARBA" id="ARBA00011046"/>
    </source>
</evidence>
<comment type="caution">
    <text evidence="5">The sequence shown here is derived from an EMBL/GenBank/DDBJ whole genome shotgun (WGS) entry which is preliminary data.</text>
</comment>
<dbReference type="EMBL" id="JBEVCJ010000001">
    <property type="protein sequence ID" value="MET1253717.1"/>
    <property type="molecule type" value="Genomic_DNA"/>
</dbReference>
<gene>
    <name evidence="5" type="ORF">ABVT43_01125</name>
</gene>
<protein>
    <submittedName>
        <fullName evidence="5">BlaI/MecI/CopY family transcriptional regulator</fullName>
    </submittedName>
</protein>
<dbReference type="Proteomes" id="UP001548189">
    <property type="component" value="Unassembled WGS sequence"/>
</dbReference>
<dbReference type="InterPro" id="IPR036388">
    <property type="entry name" value="WH-like_DNA-bd_sf"/>
</dbReference>
<evidence type="ECO:0000256" key="4">
    <source>
        <dbReference type="ARBA" id="ARBA00023163"/>
    </source>
</evidence>
<evidence type="ECO:0000256" key="3">
    <source>
        <dbReference type="ARBA" id="ARBA00023125"/>
    </source>
</evidence>
<evidence type="ECO:0000256" key="2">
    <source>
        <dbReference type="ARBA" id="ARBA00023015"/>
    </source>
</evidence>
<comment type="similarity">
    <text evidence="1">Belongs to the BlaI transcriptional regulatory family.</text>
</comment>
<dbReference type="Gene3D" id="1.10.10.10">
    <property type="entry name" value="Winged helix-like DNA-binding domain superfamily/Winged helix DNA-binding domain"/>
    <property type="match status" value="1"/>
</dbReference>
<dbReference type="Gene3D" id="1.10.4040.10">
    <property type="entry name" value="Penicillinase repressor domain"/>
    <property type="match status" value="1"/>
</dbReference>
<dbReference type="PIRSF" id="PIRSF019455">
    <property type="entry name" value="CopR_AtkY"/>
    <property type="match status" value="1"/>
</dbReference>
<keyword evidence="6" id="KW-1185">Reference proteome</keyword>
<dbReference type="Pfam" id="PF03965">
    <property type="entry name" value="Penicillinase_R"/>
    <property type="match status" value="1"/>
</dbReference>
<dbReference type="InterPro" id="IPR036390">
    <property type="entry name" value="WH_DNA-bd_sf"/>
</dbReference>
<name>A0ABV2BQ48_9GAMM</name>
<sequence>MHVTPQPTQAELEVLQVLWQRGDCTVRDVHEELSATHTTGYTTVLKIMQIMFEKGLLERDESSRAHIYSSAVDQSETQGRFVKDLVSKVFAGSTSKLVVSALHGKATKKEIAEIREILNELENKK</sequence>
<dbReference type="SUPFAM" id="SSF46785">
    <property type="entry name" value="Winged helix' DNA-binding domain"/>
    <property type="match status" value="1"/>
</dbReference>
<keyword evidence="4" id="KW-0804">Transcription</keyword>
<keyword evidence="3" id="KW-0238">DNA-binding</keyword>
<organism evidence="5 6">
    <name type="scientific">Aliikangiella maris</name>
    <dbReference type="NCBI Taxonomy" id="3162458"/>
    <lineage>
        <taxon>Bacteria</taxon>
        <taxon>Pseudomonadati</taxon>
        <taxon>Pseudomonadota</taxon>
        <taxon>Gammaproteobacteria</taxon>
        <taxon>Oceanospirillales</taxon>
        <taxon>Pleioneaceae</taxon>
        <taxon>Aliikangiella</taxon>
    </lineage>
</organism>
<evidence type="ECO:0000313" key="6">
    <source>
        <dbReference type="Proteomes" id="UP001548189"/>
    </source>
</evidence>
<keyword evidence="2" id="KW-0805">Transcription regulation</keyword>
<evidence type="ECO:0000313" key="5">
    <source>
        <dbReference type="EMBL" id="MET1253717.1"/>
    </source>
</evidence>